<evidence type="ECO:0000256" key="4">
    <source>
        <dbReference type="ARBA" id="ARBA00023163"/>
    </source>
</evidence>
<evidence type="ECO:0000313" key="6">
    <source>
        <dbReference type="Proteomes" id="UP001060164"/>
    </source>
</evidence>
<keyword evidence="6" id="KW-1185">Reference proteome</keyword>
<accession>A0ABY5VKI6</accession>
<reference evidence="5" key="1">
    <citation type="journal article" date="2022" name="Cell">
        <title>Design, construction, and in vivo augmentation of a complex gut microbiome.</title>
        <authorList>
            <person name="Cheng A.G."/>
            <person name="Ho P.Y."/>
            <person name="Aranda-Diaz A."/>
            <person name="Jain S."/>
            <person name="Yu F.B."/>
            <person name="Meng X."/>
            <person name="Wang M."/>
            <person name="Iakiviak M."/>
            <person name="Nagashima K."/>
            <person name="Zhao A."/>
            <person name="Murugkar P."/>
            <person name="Patil A."/>
            <person name="Atabakhsh K."/>
            <person name="Weakley A."/>
            <person name="Yan J."/>
            <person name="Brumbaugh A.R."/>
            <person name="Higginbottom S."/>
            <person name="Dimas A."/>
            <person name="Shiver A.L."/>
            <person name="Deutschbauer A."/>
            <person name="Neff N."/>
            <person name="Sonnenburg J.L."/>
            <person name="Huang K.C."/>
            <person name="Fischbach M.A."/>
        </authorList>
    </citation>
    <scope>NUCLEOTIDE SEQUENCE</scope>
    <source>
        <strain evidence="5">DSM 19829</strain>
    </source>
</reference>
<dbReference type="Proteomes" id="UP001060164">
    <property type="component" value="Chromosome"/>
</dbReference>
<dbReference type="InterPro" id="IPR036388">
    <property type="entry name" value="WH-like_DNA-bd_sf"/>
</dbReference>
<dbReference type="SUPFAM" id="SSF46785">
    <property type="entry name" value="Winged helix' DNA-binding domain"/>
    <property type="match status" value="1"/>
</dbReference>
<proteinExistence type="inferred from homology"/>
<sequence>MPKIKLTRRELEVMHVLWSTDKALTATEIPSINPELKPNTVQAVLKRLLENSYIRIADIVYHRTVLTRAYRPVLTHEDYMHSQIEGTSLTPGRLLTDLIRKEQDIDALDELLRLVQEQRKNLRRP</sequence>
<name>A0ABY5VKI6_9FIRM</name>
<evidence type="ECO:0000256" key="3">
    <source>
        <dbReference type="ARBA" id="ARBA00023125"/>
    </source>
</evidence>
<keyword evidence="2" id="KW-0805">Transcription regulation</keyword>
<dbReference type="InterPro" id="IPR005650">
    <property type="entry name" value="BlaI_family"/>
</dbReference>
<protein>
    <submittedName>
        <fullName evidence="5">BlaI/MecI/CopY family transcriptional regulator</fullName>
    </submittedName>
</protein>
<keyword evidence="3" id="KW-0238">DNA-binding</keyword>
<comment type="similarity">
    <text evidence="1">Belongs to the BlaI transcriptional regulatory family.</text>
</comment>
<dbReference type="RefSeq" id="WP_049898531.1">
    <property type="nucleotide sequence ID" value="NZ_CABLBR010000002.1"/>
</dbReference>
<organism evidence="5 6">
    <name type="scientific">Ruminococcus gauvreauii</name>
    <dbReference type="NCBI Taxonomy" id="438033"/>
    <lineage>
        <taxon>Bacteria</taxon>
        <taxon>Bacillati</taxon>
        <taxon>Bacillota</taxon>
        <taxon>Clostridia</taxon>
        <taxon>Eubacteriales</taxon>
        <taxon>Oscillospiraceae</taxon>
        <taxon>Ruminococcus</taxon>
    </lineage>
</organism>
<dbReference type="Pfam" id="PF03965">
    <property type="entry name" value="Penicillinase_R"/>
    <property type="match status" value="1"/>
</dbReference>
<dbReference type="InterPro" id="IPR036390">
    <property type="entry name" value="WH_DNA-bd_sf"/>
</dbReference>
<evidence type="ECO:0000313" key="5">
    <source>
        <dbReference type="EMBL" id="UWP60731.1"/>
    </source>
</evidence>
<evidence type="ECO:0000256" key="2">
    <source>
        <dbReference type="ARBA" id="ARBA00023015"/>
    </source>
</evidence>
<gene>
    <name evidence="5" type="ORF">NQ502_06770</name>
</gene>
<dbReference type="EMBL" id="CP102290">
    <property type="protein sequence ID" value="UWP60731.1"/>
    <property type="molecule type" value="Genomic_DNA"/>
</dbReference>
<evidence type="ECO:0000256" key="1">
    <source>
        <dbReference type="ARBA" id="ARBA00011046"/>
    </source>
</evidence>
<dbReference type="Gene3D" id="1.10.10.10">
    <property type="entry name" value="Winged helix-like DNA-binding domain superfamily/Winged helix DNA-binding domain"/>
    <property type="match status" value="1"/>
</dbReference>
<keyword evidence="4" id="KW-0804">Transcription</keyword>